<evidence type="ECO:0000313" key="8">
    <source>
        <dbReference type="EMBL" id="CAJ1964942.1"/>
    </source>
</evidence>
<keyword evidence="9" id="KW-1185">Reference proteome</keyword>
<feature type="compositionally biased region" description="Low complexity" evidence="5">
    <location>
        <begin position="286"/>
        <end position="306"/>
    </location>
</feature>
<dbReference type="CDD" id="cd11445">
    <property type="entry name" value="bHLH_AtPIF_like"/>
    <property type="match status" value="1"/>
</dbReference>
<keyword evidence="6" id="KW-1133">Transmembrane helix</keyword>
<dbReference type="InterPro" id="IPR011598">
    <property type="entry name" value="bHLH_dom"/>
</dbReference>
<dbReference type="AlphaFoldDB" id="A0AA86VHT6"/>
<evidence type="ECO:0000256" key="5">
    <source>
        <dbReference type="SAM" id="MobiDB-lite"/>
    </source>
</evidence>
<keyword evidence="2" id="KW-0805">Transcription regulation</keyword>
<keyword evidence="3" id="KW-0804">Transcription</keyword>
<keyword evidence="4" id="KW-0539">Nucleus</keyword>
<feature type="compositionally biased region" description="Basic and acidic residues" evidence="5">
    <location>
        <begin position="349"/>
        <end position="362"/>
    </location>
</feature>
<dbReference type="InterPro" id="IPR036638">
    <property type="entry name" value="HLH_DNA-bd_sf"/>
</dbReference>
<proteinExistence type="predicted"/>
<dbReference type="FunFam" id="4.10.280.10:FF:000004">
    <property type="entry name" value="Basic helix-loop-helix transcription factor"/>
    <property type="match status" value="1"/>
</dbReference>
<dbReference type="GO" id="GO:0003700">
    <property type="term" value="F:DNA-binding transcription factor activity"/>
    <property type="evidence" value="ECO:0007669"/>
    <property type="project" value="InterPro"/>
</dbReference>
<protein>
    <recommendedName>
        <fullName evidence="7">BHLH domain-containing protein</fullName>
    </recommendedName>
</protein>
<name>A0AA86VHT6_9FABA</name>
<evidence type="ECO:0000256" key="1">
    <source>
        <dbReference type="ARBA" id="ARBA00004123"/>
    </source>
</evidence>
<organism evidence="8 9">
    <name type="scientific">Sphenostylis stenocarpa</name>
    <dbReference type="NCBI Taxonomy" id="92480"/>
    <lineage>
        <taxon>Eukaryota</taxon>
        <taxon>Viridiplantae</taxon>
        <taxon>Streptophyta</taxon>
        <taxon>Embryophyta</taxon>
        <taxon>Tracheophyta</taxon>
        <taxon>Spermatophyta</taxon>
        <taxon>Magnoliopsida</taxon>
        <taxon>eudicotyledons</taxon>
        <taxon>Gunneridae</taxon>
        <taxon>Pentapetalae</taxon>
        <taxon>rosids</taxon>
        <taxon>fabids</taxon>
        <taxon>Fabales</taxon>
        <taxon>Fabaceae</taxon>
        <taxon>Papilionoideae</taxon>
        <taxon>50 kb inversion clade</taxon>
        <taxon>NPAAA clade</taxon>
        <taxon>indigoferoid/millettioid clade</taxon>
        <taxon>Phaseoleae</taxon>
        <taxon>Sphenostylis</taxon>
    </lineage>
</organism>
<dbReference type="Proteomes" id="UP001189624">
    <property type="component" value="Chromosome 6"/>
</dbReference>
<dbReference type="Gene3D" id="4.10.280.10">
    <property type="entry name" value="Helix-loop-helix DNA-binding domain"/>
    <property type="match status" value="1"/>
</dbReference>
<keyword evidence="6" id="KW-0812">Transmembrane</keyword>
<dbReference type="SMART" id="SM00353">
    <property type="entry name" value="HLH"/>
    <property type="match status" value="1"/>
</dbReference>
<dbReference type="GO" id="GO:0010017">
    <property type="term" value="P:red or far-red light signaling pathway"/>
    <property type="evidence" value="ECO:0007669"/>
    <property type="project" value="UniProtKB-ARBA"/>
</dbReference>
<feature type="domain" description="BHLH" evidence="7">
    <location>
        <begin position="349"/>
        <end position="398"/>
    </location>
</feature>
<dbReference type="GO" id="GO:0005634">
    <property type="term" value="C:nucleus"/>
    <property type="evidence" value="ECO:0007669"/>
    <property type="project" value="UniProtKB-SubCell"/>
</dbReference>
<evidence type="ECO:0000256" key="2">
    <source>
        <dbReference type="ARBA" id="ARBA00023015"/>
    </source>
</evidence>
<dbReference type="PANTHER" id="PTHR46807">
    <property type="entry name" value="TRANSCRIPTION FACTOR PIF3"/>
    <property type="match status" value="1"/>
</dbReference>
<evidence type="ECO:0000313" key="9">
    <source>
        <dbReference type="Proteomes" id="UP001189624"/>
    </source>
</evidence>
<evidence type="ECO:0000256" key="4">
    <source>
        <dbReference type="ARBA" id="ARBA00023242"/>
    </source>
</evidence>
<reference evidence="8" key="1">
    <citation type="submission" date="2023-10" db="EMBL/GenBank/DDBJ databases">
        <authorList>
            <person name="Domelevo Entfellner J.-B."/>
        </authorList>
    </citation>
    <scope>NUCLEOTIDE SEQUENCE</scope>
</reference>
<dbReference type="Pfam" id="PF00010">
    <property type="entry name" value="HLH"/>
    <property type="match status" value="1"/>
</dbReference>
<dbReference type="PANTHER" id="PTHR46807:SF7">
    <property type="entry name" value="BHLH DOMAIN-CONTAINING PROTEIN"/>
    <property type="match status" value="1"/>
</dbReference>
<dbReference type="InterPro" id="IPR047265">
    <property type="entry name" value="PIF1-like_bHLH"/>
</dbReference>
<feature type="transmembrane region" description="Helical" evidence="6">
    <location>
        <begin position="504"/>
        <end position="521"/>
    </location>
</feature>
<evidence type="ECO:0000256" key="3">
    <source>
        <dbReference type="ARBA" id="ARBA00023163"/>
    </source>
</evidence>
<feature type="region of interest" description="Disordered" evidence="5">
    <location>
        <begin position="256"/>
        <end position="362"/>
    </location>
</feature>
<keyword evidence="6" id="KW-0472">Membrane</keyword>
<evidence type="ECO:0000256" key="6">
    <source>
        <dbReference type="SAM" id="Phobius"/>
    </source>
</evidence>
<dbReference type="GO" id="GO:0046983">
    <property type="term" value="F:protein dimerization activity"/>
    <property type="evidence" value="ECO:0007669"/>
    <property type="project" value="InterPro"/>
</dbReference>
<comment type="subcellular location">
    <subcellularLocation>
        <location evidence="1">Nucleus</location>
    </subcellularLocation>
</comment>
<sequence length="578" mass="64225">MNNSVPDWSFGSDSCVTSNQKKPMGVDQELVELLWQNGQVVLNSQTHRKPVMNSMVPRPLQRNFQSTLRTNEPFGNSSNLIHDDETVSWIQYPLEDPLEQEFCSNLLTELPQCDVESYRQIKSFEEGKFTKLDASSTPHVTVSSQSPNMKSSSFQEFSGIPIPAPRFHVSDSPQKNNNGLGGPCKVQNFSHFSPTPNVSPALPDAHFRDKITGNMSKNEVRECSLMTVGSSYCGSNHMTQDPDASRASSNGAWTTTLSVEPEAVRDDMPRTIPQSEKGKPDMIEPTATSSSGGSGSSLGKTCSLSTRNQSQKRKTIDVEESEDHSEDTGLKSAVGSKASQRTGAARRNRAAEVHNLSERRRRDRINEKMKALQQLIPHSSKTDKASMLEEAIEYLKSLQLQLQLMWMGSGMAPMMFPGIQHYMSQMGMGMAAPPFPPIHNPMQLPRVPLDNHVPVSQTPNQTLMCQNPLLGAFNYQNQMQNPALSEQYARYMGYHFMQNASQLPIVYLLKLICLVLYFFVLKPMNVFRYGPQAVQHSQTMITPSNSSGNMSGAANIDEAVSGKMGKPLAYFLLWLTSK</sequence>
<dbReference type="SUPFAM" id="SSF47459">
    <property type="entry name" value="HLH, helix-loop-helix DNA-binding domain"/>
    <property type="match status" value="1"/>
</dbReference>
<dbReference type="PROSITE" id="PS50888">
    <property type="entry name" value="BHLH"/>
    <property type="match status" value="1"/>
</dbReference>
<gene>
    <name evidence="8" type="ORF">AYBTSS11_LOCUS20583</name>
</gene>
<evidence type="ECO:0000259" key="7">
    <source>
        <dbReference type="PROSITE" id="PS50888"/>
    </source>
</evidence>
<dbReference type="EMBL" id="OY731403">
    <property type="protein sequence ID" value="CAJ1964942.1"/>
    <property type="molecule type" value="Genomic_DNA"/>
</dbReference>
<accession>A0AA86VHT6</accession>
<dbReference type="InterPro" id="IPR044273">
    <property type="entry name" value="PIF3-like"/>
</dbReference>
<dbReference type="Gramene" id="rna-AYBTSS11_LOCUS20583">
    <property type="protein sequence ID" value="CAJ1964942.1"/>
    <property type="gene ID" value="gene-AYBTSS11_LOCUS20583"/>
</dbReference>